<dbReference type="GO" id="GO:0008270">
    <property type="term" value="F:zinc ion binding"/>
    <property type="evidence" value="ECO:0007669"/>
    <property type="project" value="UniProtKB-KW"/>
</dbReference>
<evidence type="ECO:0000259" key="3">
    <source>
        <dbReference type="PROSITE" id="PS50157"/>
    </source>
</evidence>
<dbReference type="PROSITE" id="PS50157">
    <property type="entry name" value="ZINC_FINGER_C2H2_2"/>
    <property type="match status" value="1"/>
</dbReference>
<dbReference type="EMBL" id="JAOPHQ010002033">
    <property type="protein sequence ID" value="KAK0148389.1"/>
    <property type="molecule type" value="Genomic_DNA"/>
</dbReference>
<dbReference type="AlphaFoldDB" id="A0AA47MYF8"/>
<dbReference type="GO" id="GO:0005634">
    <property type="term" value="C:nucleus"/>
    <property type="evidence" value="ECO:0007669"/>
    <property type="project" value="TreeGrafter"/>
</dbReference>
<dbReference type="PANTHER" id="PTHR13309:SF0">
    <property type="entry name" value="FMR1-INTERACTING PROTEIN NUFIP1"/>
    <property type="match status" value="1"/>
</dbReference>
<dbReference type="GO" id="GO:0003723">
    <property type="term" value="F:RNA binding"/>
    <property type="evidence" value="ECO:0007669"/>
    <property type="project" value="InterPro"/>
</dbReference>
<sequence length="583" mass="63655">MDGNAQYPPPDFGCPPLNSFRNAPPPSQHPARPSNFHPSMWNWYDTPSDPWAHSTSNGTSTRGGWQGGPPPGSGGYDGDPGPGDPGHHQHQGQHFNRGWHRGRGYNNGQPNNYGKKKYKKEPEYAFFCDTCDRGFKTQEHHSEHMSQHIKCSFPDCNFTAHEKIVSLHWRNSHAPGSKRIKLDTPEEIAKWREERRRNYPTQDNIEKKRKVQDVREEGGGVLETAQFGRVRGRGRGNNRFQRGAPGGPQNHGNGAPEQPPPLFPATRDGDPLGALVNDEPDSDKEEPSGTPKQGGLVVPPKQMSSGLASLVASYGSLTESDSDEEPQALPIQRANQLVQENQALLQTIPQDTEAPLGSHPRAPPQGPYRGRGAQGRGRGGRGRGRRGGHHMTPQKRATLLEMLLAPDIRHERNVLLQCVRYVVRSAFFGLESKPQDQQASTADNDVRKGETTNSGCQEAVAGPDGQGPQSARAANEEECQTGSTKAAATLAQEVSAEEPQVDCPGTSEMEVDANGDKSSTKETGESEQTTINPSDSEEKQSSEQVECVPMAEETPTDKDPNIATTAAEEVTPAGVYDDDVWEY</sequence>
<dbReference type="InterPro" id="IPR019496">
    <property type="entry name" value="NUFIP1_cons_dom"/>
</dbReference>
<keyword evidence="1" id="KW-0479">Metal-binding</keyword>
<comment type="caution">
    <text evidence="4">The sequence shown here is derived from an EMBL/GenBank/DDBJ whole genome shotgun (WGS) entry which is preliminary data.</text>
</comment>
<dbReference type="InterPro" id="IPR039136">
    <property type="entry name" value="NUFIP1-like"/>
</dbReference>
<evidence type="ECO:0000313" key="4">
    <source>
        <dbReference type="EMBL" id="KAK0148389.1"/>
    </source>
</evidence>
<proteinExistence type="predicted"/>
<evidence type="ECO:0000313" key="5">
    <source>
        <dbReference type="Proteomes" id="UP001174136"/>
    </source>
</evidence>
<evidence type="ECO:0000256" key="1">
    <source>
        <dbReference type="PROSITE-ProRule" id="PRU00042"/>
    </source>
</evidence>
<feature type="region of interest" description="Disordered" evidence="2">
    <location>
        <begin position="1"/>
        <end position="39"/>
    </location>
</feature>
<feature type="region of interest" description="Disordered" evidence="2">
    <location>
        <begin position="433"/>
        <end position="583"/>
    </location>
</feature>
<feature type="compositionally biased region" description="Polar residues" evidence="2">
    <location>
        <begin position="53"/>
        <end position="62"/>
    </location>
</feature>
<feature type="compositionally biased region" description="Basic and acidic residues" evidence="2">
    <location>
        <begin position="514"/>
        <end position="524"/>
    </location>
</feature>
<organism evidence="4 5">
    <name type="scientific">Merluccius polli</name>
    <name type="common">Benguela hake</name>
    <name type="synonym">Merluccius cadenati</name>
    <dbReference type="NCBI Taxonomy" id="89951"/>
    <lineage>
        <taxon>Eukaryota</taxon>
        <taxon>Metazoa</taxon>
        <taxon>Chordata</taxon>
        <taxon>Craniata</taxon>
        <taxon>Vertebrata</taxon>
        <taxon>Euteleostomi</taxon>
        <taxon>Actinopterygii</taxon>
        <taxon>Neopterygii</taxon>
        <taxon>Teleostei</taxon>
        <taxon>Neoteleostei</taxon>
        <taxon>Acanthomorphata</taxon>
        <taxon>Zeiogadaria</taxon>
        <taxon>Gadariae</taxon>
        <taxon>Gadiformes</taxon>
        <taxon>Gadoidei</taxon>
        <taxon>Merlucciidae</taxon>
        <taxon>Merluccius</taxon>
    </lineage>
</organism>
<name>A0AA47MYF8_MERPO</name>
<dbReference type="SMART" id="SM00355">
    <property type="entry name" value="ZnF_C2H2"/>
    <property type="match status" value="2"/>
</dbReference>
<dbReference type="PANTHER" id="PTHR13309">
    <property type="entry name" value="NUCLEAR FRAGILE X MENTAL RETARDATION PROTEIN INTERACTING PROTEIN 1"/>
    <property type="match status" value="1"/>
</dbReference>
<feature type="domain" description="C2H2-type" evidence="3">
    <location>
        <begin position="126"/>
        <end position="148"/>
    </location>
</feature>
<keyword evidence="1" id="KW-0862">Zinc</keyword>
<dbReference type="Pfam" id="PF10453">
    <property type="entry name" value="NUFIP1"/>
    <property type="match status" value="1"/>
</dbReference>
<feature type="region of interest" description="Disordered" evidence="2">
    <location>
        <begin position="193"/>
        <end position="304"/>
    </location>
</feature>
<reference evidence="4" key="1">
    <citation type="journal article" date="2023" name="Front. Mar. Sci.">
        <title>A new Merluccius polli reference genome to investigate the effects of global change in West African waters.</title>
        <authorList>
            <person name="Mateo J.L."/>
            <person name="Blanco-Fernandez C."/>
            <person name="Garcia-Vazquez E."/>
            <person name="Machado-Schiaffino G."/>
        </authorList>
    </citation>
    <scope>NUCLEOTIDE SEQUENCE</scope>
    <source>
        <strain evidence="4">C29</strain>
        <tissue evidence="4">Fin</tissue>
    </source>
</reference>
<evidence type="ECO:0000256" key="2">
    <source>
        <dbReference type="SAM" id="MobiDB-lite"/>
    </source>
</evidence>
<gene>
    <name evidence="4" type="primary">Nufip1</name>
    <name evidence="4" type="ORF">N1851_011287</name>
</gene>
<dbReference type="PROSITE" id="PS00028">
    <property type="entry name" value="ZINC_FINGER_C2H2_1"/>
    <property type="match status" value="1"/>
</dbReference>
<feature type="compositionally biased region" description="Low complexity" evidence="2">
    <location>
        <begin position="104"/>
        <end position="113"/>
    </location>
</feature>
<protein>
    <submittedName>
        <fullName evidence="4">Nuclear fragile X mental retardation-interacting protein 1</fullName>
    </submittedName>
</protein>
<dbReference type="Proteomes" id="UP001174136">
    <property type="component" value="Unassembled WGS sequence"/>
</dbReference>
<accession>A0AA47MYF8</accession>
<dbReference type="InterPro" id="IPR013087">
    <property type="entry name" value="Znf_C2H2_type"/>
</dbReference>
<keyword evidence="5" id="KW-1185">Reference proteome</keyword>
<dbReference type="GO" id="GO:0000492">
    <property type="term" value="P:box C/D snoRNP assembly"/>
    <property type="evidence" value="ECO:0007669"/>
    <property type="project" value="TreeGrafter"/>
</dbReference>
<feature type="region of interest" description="Disordered" evidence="2">
    <location>
        <begin position="52"/>
        <end position="116"/>
    </location>
</feature>
<keyword evidence="1" id="KW-0863">Zinc-finger</keyword>
<feature type="compositionally biased region" description="Basic residues" evidence="2">
    <location>
        <begin position="378"/>
        <end position="393"/>
    </location>
</feature>
<feature type="region of interest" description="Disordered" evidence="2">
    <location>
        <begin position="349"/>
        <end position="394"/>
    </location>
</feature>